<name>A0ABM3IHB0_ZIZJJ</name>
<organism evidence="1 2">
    <name type="scientific">Ziziphus jujuba</name>
    <name type="common">Chinese jujube</name>
    <name type="synonym">Ziziphus sativa</name>
    <dbReference type="NCBI Taxonomy" id="326968"/>
    <lineage>
        <taxon>Eukaryota</taxon>
        <taxon>Viridiplantae</taxon>
        <taxon>Streptophyta</taxon>
        <taxon>Embryophyta</taxon>
        <taxon>Tracheophyta</taxon>
        <taxon>Spermatophyta</taxon>
        <taxon>Magnoliopsida</taxon>
        <taxon>eudicotyledons</taxon>
        <taxon>Gunneridae</taxon>
        <taxon>Pentapetalae</taxon>
        <taxon>rosids</taxon>
        <taxon>fabids</taxon>
        <taxon>Rosales</taxon>
        <taxon>Rhamnaceae</taxon>
        <taxon>Paliureae</taxon>
        <taxon>Ziziphus</taxon>
    </lineage>
</organism>
<dbReference type="GeneID" id="125421985"/>
<dbReference type="Gene3D" id="2.60.270.50">
    <property type="match status" value="1"/>
</dbReference>
<dbReference type="Pfam" id="PF21230">
    <property type="entry name" value="Nakanori"/>
    <property type="match status" value="1"/>
</dbReference>
<proteinExistence type="predicted"/>
<dbReference type="PANTHER" id="PTHR36482:SF6">
    <property type="entry name" value="JASMONATE-INDUCED PROTEIN HOMOLOG"/>
    <property type="match status" value="1"/>
</dbReference>
<evidence type="ECO:0000313" key="2">
    <source>
        <dbReference type="RefSeq" id="XP_048328320.2"/>
    </source>
</evidence>
<accession>A0ABM3IHB0</accession>
<sequence length="150" mass="16456">MASDNQYTFVQLCNATGCTLIYTGQIDWHGGIGPAPYPQSIANGEQGWFLHVRSASQPGSEGAVCYRGVDANRTEFIWIVYWINPFNSQNKVFAVVLPSSSNVDWDRIRQEIAGTDSTNGDFTGYFTHASIDIDGNFPIAKAVVTKNANN</sequence>
<dbReference type="RefSeq" id="XP_048328320.2">
    <property type="nucleotide sequence ID" value="XM_048472363.2"/>
</dbReference>
<reference evidence="2" key="1">
    <citation type="submission" date="2025-08" db="UniProtKB">
        <authorList>
            <consortium name="RefSeq"/>
        </authorList>
    </citation>
    <scope>IDENTIFICATION</scope>
    <source>
        <tissue evidence="2">Seedling</tissue>
    </source>
</reference>
<dbReference type="InterPro" id="IPR053085">
    <property type="entry name" value="Jasmonate-induced_protein"/>
</dbReference>
<dbReference type="PANTHER" id="PTHR36482">
    <property type="entry name" value="OSJNBA0024J22.15 PROTEIN"/>
    <property type="match status" value="1"/>
</dbReference>
<evidence type="ECO:0000313" key="1">
    <source>
        <dbReference type="Proteomes" id="UP001652623"/>
    </source>
</evidence>
<protein>
    <submittedName>
        <fullName evidence="2">23 kDa jasmonate-induced protein-like</fullName>
    </submittedName>
</protein>
<gene>
    <name evidence="2" type="primary">LOC125421985</name>
</gene>
<keyword evidence="1" id="KW-1185">Reference proteome</keyword>
<dbReference type="InterPro" id="IPR049065">
    <property type="entry name" value="Nakanori"/>
</dbReference>
<dbReference type="Proteomes" id="UP001652623">
    <property type="component" value="Chromosome 4"/>
</dbReference>